<sequence length="86" mass="9033">MSLSLTSALNNSLRSLARGISFEVINKAGETVSLEASVGDQLWEILDDAGVGIKPMCGGNMACGGCHVHIDEAHFGAVGERDEDEE</sequence>
<keyword evidence="1" id="KW-0001">2Fe-2S</keyword>
<evidence type="ECO:0000313" key="4">
    <source>
        <dbReference type="EMBL" id="GCA63854.1"/>
    </source>
</evidence>
<keyword evidence="1" id="KW-0408">Iron</keyword>
<dbReference type="GO" id="GO:0051537">
    <property type="term" value="F:2 iron, 2 sulfur cluster binding"/>
    <property type="evidence" value="ECO:0007669"/>
    <property type="project" value="UniProtKB-KW"/>
</dbReference>
<keyword evidence="5" id="KW-1185">Reference proteome</keyword>
<evidence type="ECO:0000256" key="2">
    <source>
        <dbReference type="ARBA" id="ARBA00023014"/>
    </source>
</evidence>
<organism evidence="4 5">
    <name type="scientific">Kipferlia bialata</name>
    <dbReference type="NCBI Taxonomy" id="797122"/>
    <lineage>
        <taxon>Eukaryota</taxon>
        <taxon>Metamonada</taxon>
        <taxon>Carpediemonas-like organisms</taxon>
        <taxon>Kipferlia</taxon>
    </lineage>
</organism>
<comment type="caution">
    <text evidence="4">The sequence shown here is derived from an EMBL/GenBank/DDBJ whole genome shotgun (WGS) entry which is preliminary data.</text>
</comment>
<feature type="non-terminal residue" evidence="4">
    <location>
        <position position="1"/>
    </location>
</feature>
<keyword evidence="2" id="KW-0411">Iron-sulfur</keyword>
<evidence type="ECO:0000259" key="3">
    <source>
        <dbReference type="Pfam" id="PF00111"/>
    </source>
</evidence>
<dbReference type="Gene3D" id="3.10.20.30">
    <property type="match status" value="1"/>
</dbReference>
<feature type="domain" description="2Fe-2S ferredoxin-type" evidence="3">
    <location>
        <begin position="26"/>
        <end position="77"/>
    </location>
</feature>
<evidence type="ECO:0000256" key="1">
    <source>
        <dbReference type="ARBA" id="ARBA00022714"/>
    </source>
</evidence>
<accession>A0A391NQV3</accession>
<dbReference type="OrthoDB" id="268593at2759"/>
<dbReference type="Pfam" id="PF00111">
    <property type="entry name" value="Fer2"/>
    <property type="match status" value="1"/>
</dbReference>
<dbReference type="EMBL" id="BDIP01005295">
    <property type="protein sequence ID" value="GCA63854.1"/>
    <property type="molecule type" value="Genomic_DNA"/>
</dbReference>
<reference evidence="4 5" key="1">
    <citation type="journal article" date="2018" name="PLoS ONE">
        <title>The draft genome of Kipferlia bialata reveals reductive genome evolution in fornicate parasites.</title>
        <authorList>
            <person name="Tanifuji G."/>
            <person name="Takabayashi S."/>
            <person name="Kume K."/>
            <person name="Takagi M."/>
            <person name="Nakayama T."/>
            <person name="Kamikawa R."/>
            <person name="Inagaki Y."/>
            <person name="Hashimoto T."/>
        </authorList>
    </citation>
    <scope>NUCLEOTIDE SEQUENCE [LARGE SCALE GENOMIC DNA]</scope>
    <source>
        <strain evidence="4">NY0173</strain>
    </source>
</reference>
<dbReference type="SUPFAM" id="SSF54292">
    <property type="entry name" value="2Fe-2S ferredoxin-like"/>
    <property type="match status" value="1"/>
</dbReference>
<keyword evidence="1" id="KW-0479">Metal-binding</keyword>
<dbReference type="Proteomes" id="UP000265618">
    <property type="component" value="Unassembled WGS sequence"/>
</dbReference>
<evidence type="ECO:0000313" key="5">
    <source>
        <dbReference type="Proteomes" id="UP000265618"/>
    </source>
</evidence>
<proteinExistence type="predicted"/>
<gene>
    <name evidence="4" type="ORF">KIPB_012202</name>
</gene>
<dbReference type="InterPro" id="IPR012675">
    <property type="entry name" value="Beta-grasp_dom_sf"/>
</dbReference>
<name>A0A391NQV3_9EUKA</name>
<dbReference type="AlphaFoldDB" id="A0A391NQV3"/>
<dbReference type="InterPro" id="IPR001041">
    <property type="entry name" value="2Fe-2S_ferredoxin-type"/>
</dbReference>
<dbReference type="InterPro" id="IPR036010">
    <property type="entry name" value="2Fe-2S_ferredoxin-like_sf"/>
</dbReference>
<protein>
    <recommendedName>
        <fullName evidence="3">2Fe-2S ferredoxin-type domain-containing protein</fullName>
    </recommendedName>
</protein>